<evidence type="ECO:0000256" key="1">
    <source>
        <dbReference type="ARBA" id="ARBA00009995"/>
    </source>
</evidence>
<reference evidence="4 5" key="1">
    <citation type="journal article" date="2024" name="G3 (Bethesda)">
        <title>Genome assembly of Hibiscus sabdariffa L. provides insights into metabolisms of medicinal natural products.</title>
        <authorList>
            <person name="Kim T."/>
        </authorList>
    </citation>
    <scope>NUCLEOTIDE SEQUENCE [LARGE SCALE GENOMIC DNA]</scope>
    <source>
        <strain evidence="4">TK-2024</strain>
        <tissue evidence="4">Old leaves</tissue>
    </source>
</reference>
<keyword evidence="3" id="KW-0732">Signal</keyword>
<dbReference type="SUPFAM" id="SSF53756">
    <property type="entry name" value="UDP-Glycosyltransferase/glycogen phosphorylase"/>
    <property type="match status" value="1"/>
</dbReference>
<dbReference type="EMBL" id="JBBPBN010000090">
    <property type="protein sequence ID" value="KAK8981375.1"/>
    <property type="molecule type" value="Genomic_DNA"/>
</dbReference>
<dbReference type="PANTHER" id="PTHR48048:SF45">
    <property type="entry name" value="GLYCOSYLTRANSFERASE"/>
    <property type="match status" value="1"/>
</dbReference>
<proteinExistence type="inferred from homology"/>
<dbReference type="InterPro" id="IPR002213">
    <property type="entry name" value="UDP_glucos_trans"/>
</dbReference>
<dbReference type="Gene3D" id="3.40.50.2000">
    <property type="entry name" value="Glycogen Phosphorylase B"/>
    <property type="match status" value="2"/>
</dbReference>
<comment type="caution">
    <text evidence="4">The sequence shown here is derived from an EMBL/GenBank/DDBJ whole genome shotgun (WGS) entry which is preliminary data.</text>
</comment>
<organism evidence="4 5">
    <name type="scientific">Hibiscus sabdariffa</name>
    <name type="common">roselle</name>
    <dbReference type="NCBI Taxonomy" id="183260"/>
    <lineage>
        <taxon>Eukaryota</taxon>
        <taxon>Viridiplantae</taxon>
        <taxon>Streptophyta</taxon>
        <taxon>Embryophyta</taxon>
        <taxon>Tracheophyta</taxon>
        <taxon>Spermatophyta</taxon>
        <taxon>Magnoliopsida</taxon>
        <taxon>eudicotyledons</taxon>
        <taxon>Gunneridae</taxon>
        <taxon>Pentapetalae</taxon>
        <taxon>rosids</taxon>
        <taxon>malvids</taxon>
        <taxon>Malvales</taxon>
        <taxon>Malvaceae</taxon>
        <taxon>Malvoideae</taxon>
        <taxon>Hibiscus</taxon>
    </lineage>
</organism>
<evidence type="ECO:0000313" key="5">
    <source>
        <dbReference type="Proteomes" id="UP001396334"/>
    </source>
</evidence>
<keyword evidence="5" id="KW-1185">Reference proteome</keyword>
<sequence length="268" mass="29491">MGHLVSAVQLAKLLVYLSSNLSITFLTVKPPHDAKVSAYVDSITAATTRRIKFINLPQSVPDVEVFKFLSNLVQTLGPVVREVVTSIAEHSNSVPDSPRLPGETLTESRRLQQAHQNYDAVMQWLDEQPHFSVVFLCFGSMGSFGADQVKEIAYALEQSGHRFLWSLRQLPEQVKDMVMCSLNDYEVTEVLPEGFLDRTIEMGKIIGWALQAAILSHPATGEGSCLTAVGIQCWRVYGSECQWQHATLRRAAAECIDIGEGVGISGGD</sequence>
<evidence type="ECO:0000313" key="4">
    <source>
        <dbReference type="EMBL" id="KAK8981375.1"/>
    </source>
</evidence>
<comment type="similarity">
    <text evidence="1">Belongs to the UDP-glycosyltransferase family.</text>
</comment>
<dbReference type="Pfam" id="PF00201">
    <property type="entry name" value="UDPGT"/>
    <property type="match status" value="1"/>
</dbReference>
<dbReference type="PANTHER" id="PTHR48048">
    <property type="entry name" value="GLYCOSYLTRANSFERASE"/>
    <property type="match status" value="1"/>
</dbReference>
<feature type="signal peptide" evidence="3">
    <location>
        <begin position="1"/>
        <end position="22"/>
    </location>
</feature>
<keyword evidence="2" id="KW-0808">Transferase</keyword>
<evidence type="ECO:0000256" key="2">
    <source>
        <dbReference type="ARBA" id="ARBA00022679"/>
    </source>
</evidence>
<feature type="chain" id="PRO_5047207647" evidence="3">
    <location>
        <begin position="23"/>
        <end position="268"/>
    </location>
</feature>
<dbReference type="InterPro" id="IPR050481">
    <property type="entry name" value="UDP-glycosyltransf_plant"/>
</dbReference>
<evidence type="ECO:0000256" key="3">
    <source>
        <dbReference type="SAM" id="SignalP"/>
    </source>
</evidence>
<name>A0ABR2NZH1_9ROSI</name>
<protein>
    <submittedName>
        <fullName evidence="4">Uncharacterized protein</fullName>
    </submittedName>
</protein>
<accession>A0ABR2NZH1</accession>
<gene>
    <name evidence="4" type="ORF">V6N11_060047</name>
</gene>
<dbReference type="Proteomes" id="UP001396334">
    <property type="component" value="Unassembled WGS sequence"/>
</dbReference>